<accession>A0ABD0BD11</accession>
<reference evidence="1 2" key="1">
    <citation type="submission" date="2021-07" db="EMBL/GenBank/DDBJ databases">
        <title>Draft genome sequence of carbapenem-resistant Aeromonas spp. in Japan.</title>
        <authorList>
            <person name="Maehana S."/>
            <person name="Suzuki M."/>
            <person name="Kitasato H."/>
        </authorList>
    </citation>
    <scope>NUCLEOTIDE SEQUENCE [LARGE SCALE GENOMIC DNA]</scope>
    <source>
        <strain evidence="1 2">KAM382</strain>
    </source>
</reference>
<dbReference type="AlphaFoldDB" id="A0ABD0BD11"/>
<organism evidence="1 2">
    <name type="scientific">Aeromonas caviae</name>
    <name type="common">Aeromonas punctata</name>
    <dbReference type="NCBI Taxonomy" id="648"/>
    <lineage>
        <taxon>Bacteria</taxon>
        <taxon>Pseudomonadati</taxon>
        <taxon>Pseudomonadota</taxon>
        <taxon>Gammaproteobacteria</taxon>
        <taxon>Aeromonadales</taxon>
        <taxon>Aeromonadaceae</taxon>
        <taxon>Aeromonas</taxon>
    </lineage>
</organism>
<proteinExistence type="predicted"/>
<gene>
    <name evidence="1" type="ORF">KAM382_38610</name>
</gene>
<comment type="caution">
    <text evidence="1">The sequence shown here is derived from an EMBL/GenBank/DDBJ whole genome shotgun (WGS) entry which is preliminary data.</text>
</comment>
<sequence>MQVANVPWEMLHKKLRDGLNQLARAQGVYFQMMLSQGDSGAFWSALRDEDLLTEQQCDLLQIQQQSPDWILSIARDVIERMGIL</sequence>
<dbReference type="EMBL" id="BPOP01000060">
    <property type="protein sequence ID" value="GJB93800.1"/>
    <property type="molecule type" value="Genomic_DNA"/>
</dbReference>
<protein>
    <submittedName>
        <fullName evidence="1">Uncharacterized protein</fullName>
    </submittedName>
</protein>
<evidence type="ECO:0000313" key="2">
    <source>
        <dbReference type="Proteomes" id="UP000737420"/>
    </source>
</evidence>
<dbReference type="Proteomes" id="UP000737420">
    <property type="component" value="Unassembled WGS sequence"/>
</dbReference>
<name>A0ABD0BD11_AERCA</name>
<evidence type="ECO:0000313" key="1">
    <source>
        <dbReference type="EMBL" id="GJB93800.1"/>
    </source>
</evidence>